<dbReference type="GO" id="GO:0000155">
    <property type="term" value="F:phosphorelay sensor kinase activity"/>
    <property type="evidence" value="ECO:0007669"/>
    <property type="project" value="InterPro"/>
</dbReference>
<keyword evidence="6" id="KW-0812">Transmembrane</keyword>
<dbReference type="CDD" id="cd16917">
    <property type="entry name" value="HATPase_UhpB-NarQ-NarX-like"/>
    <property type="match status" value="1"/>
</dbReference>
<dbReference type="Pfam" id="PF02518">
    <property type="entry name" value="HATPase_c"/>
    <property type="match status" value="1"/>
</dbReference>
<dbReference type="PANTHER" id="PTHR24421">
    <property type="entry name" value="NITRATE/NITRITE SENSOR PROTEIN NARX-RELATED"/>
    <property type="match status" value="1"/>
</dbReference>
<dbReference type="SUPFAM" id="SSF158472">
    <property type="entry name" value="HAMP domain-like"/>
    <property type="match status" value="1"/>
</dbReference>
<sequence length="474" mass="52735">MSNSVLFFHSLRFRLIASVVTIEMIMLSLLVWNNISIIQTTHTDRLRDTAASMLQQIANTSGNYMMAVDYATLEGYLSKIISYKELAYIVVVDRDDKAVIALGEAPVSPWPAIENHPVQVNDGVYDVATGISVADLPMGRLMMGFSLSLMEDAIRKSRNRGITIAAIEIFLTVIVTVLIGLGLTRRLAMLADAAAEVEAGDYSVTVSTEIDDEVSKTAHAFNRMVAEVSSRTQQLEQAEAKTQNLFSENRMLVHASLVIQEEERKNLARELHDEMGQCLTAIQADAELIRDISRRCEGDNDNRIITSANAILDVSSRVYDVVHSMMRRLRPSILDNLGLVEALKDEIEAWCSRHPETRYVFDYTGNLDALDEQTNIMLYRIVQESLTNIAKHASADFVSIKIEQLDEQLNLIIEDNGAGTNLTGSDKSKGLGLIGMRERVETIDGSFEIISSPGHGFKIDINVPLRRSDQMSHK</sequence>
<evidence type="ECO:0000256" key="2">
    <source>
        <dbReference type="ARBA" id="ARBA00012438"/>
    </source>
</evidence>
<keyword evidence="4" id="KW-0808">Transferase</keyword>
<dbReference type="InterPro" id="IPR050482">
    <property type="entry name" value="Sensor_HK_TwoCompSys"/>
</dbReference>
<keyword evidence="5" id="KW-0418">Kinase</keyword>
<feature type="domain" description="Histidine kinase" evidence="7">
    <location>
        <begin position="270"/>
        <end position="467"/>
    </location>
</feature>
<evidence type="ECO:0000256" key="1">
    <source>
        <dbReference type="ARBA" id="ARBA00000085"/>
    </source>
</evidence>
<evidence type="ECO:0000256" key="5">
    <source>
        <dbReference type="ARBA" id="ARBA00022777"/>
    </source>
</evidence>
<proteinExistence type="predicted"/>
<keyword evidence="6" id="KW-1133">Transmembrane helix</keyword>
<dbReference type="PROSITE" id="PS50109">
    <property type="entry name" value="HIS_KIN"/>
    <property type="match status" value="1"/>
</dbReference>
<dbReference type="PROSITE" id="PS50885">
    <property type="entry name" value="HAMP"/>
    <property type="match status" value="1"/>
</dbReference>
<dbReference type="GO" id="GO:0016020">
    <property type="term" value="C:membrane"/>
    <property type="evidence" value="ECO:0007669"/>
    <property type="project" value="InterPro"/>
</dbReference>
<dbReference type="InterPro" id="IPR036890">
    <property type="entry name" value="HATPase_C_sf"/>
</dbReference>
<name>A0A3B0W7J8_9ZZZZ</name>
<reference evidence="9" key="1">
    <citation type="submission" date="2018-06" db="EMBL/GenBank/DDBJ databases">
        <authorList>
            <person name="Zhirakovskaya E."/>
        </authorList>
    </citation>
    <scope>NUCLEOTIDE SEQUENCE</scope>
</reference>
<dbReference type="Gene3D" id="6.10.340.10">
    <property type="match status" value="1"/>
</dbReference>
<dbReference type="Pfam" id="PF07730">
    <property type="entry name" value="HisKA_3"/>
    <property type="match status" value="1"/>
</dbReference>
<dbReference type="InterPro" id="IPR003594">
    <property type="entry name" value="HATPase_dom"/>
</dbReference>
<evidence type="ECO:0000259" key="8">
    <source>
        <dbReference type="PROSITE" id="PS50885"/>
    </source>
</evidence>
<evidence type="ECO:0000313" key="9">
    <source>
        <dbReference type="EMBL" id="VAW51868.1"/>
    </source>
</evidence>
<dbReference type="InterPro" id="IPR005467">
    <property type="entry name" value="His_kinase_dom"/>
</dbReference>
<dbReference type="CDD" id="cd06225">
    <property type="entry name" value="HAMP"/>
    <property type="match status" value="1"/>
</dbReference>
<comment type="catalytic activity">
    <reaction evidence="1">
        <text>ATP + protein L-histidine = ADP + protein N-phospho-L-histidine.</text>
        <dbReference type="EC" id="2.7.13.3"/>
    </reaction>
</comment>
<dbReference type="PANTHER" id="PTHR24421:SF58">
    <property type="entry name" value="SIGNAL TRANSDUCTION HISTIDINE-PROTEIN KINASE_PHOSPHATASE UHPB"/>
    <property type="match status" value="1"/>
</dbReference>
<protein>
    <recommendedName>
        <fullName evidence="2">histidine kinase</fullName>
        <ecNumber evidence="2">2.7.13.3</ecNumber>
    </recommendedName>
</protein>
<evidence type="ECO:0000259" key="7">
    <source>
        <dbReference type="PROSITE" id="PS50109"/>
    </source>
</evidence>
<evidence type="ECO:0000256" key="6">
    <source>
        <dbReference type="SAM" id="Phobius"/>
    </source>
</evidence>
<dbReference type="EMBL" id="UOFE01000023">
    <property type="protein sequence ID" value="VAW51868.1"/>
    <property type="molecule type" value="Genomic_DNA"/>
</dbReference>
<feature type="domain" description="HAMP" evidence="8">
    <location>
        <begin position="181"/>
        <end position="233"/>
    </location>
</feature>
<accession>A0A3B0W7J8</accession>
<dbReference type="Gene3D" id="3.30.565.10">
    <property type="entry name" value="Histidine kinase-like ATPase, C-terminal domain"/>
    <property type="match status" value="1"/>
</dbReference>
<dbReference type="SMART" id="SM00304">
    <property type="entry name" value="HAMP"/>
    <property type="match status" value="1"/>
</dbReference>
<dbReference type="InterPro" id="IPR003660">
    <property type="entry name" value="HAMP_dom"/>
</dbReference>
<keyword evidence="3" id="KW-0597">Phosphoprotein</keyword>
<dbReference type="SMART" id="SM00387">
    <property type="entry name" value="HATPase_c"/>
    <property type="match status" value="1"/>
</dbReference>
<dbReference type="Gene3D" id="1.20.5.1930">
    <property type="match status" value="1"/>
</dbReference>
<dbReference type="Pfam" id="PF00672">
    <property type="entry name" value="HAMP"/>
    <property type="match status" value="1"/>
</dbReference>
<feature type="transmembrane region" description="Helical" evidence="6">
    <location>
        <begin position="162"/>
        <end position="183"/>
    </location>
</feature>
<organism evidence="9">
    <name type="scientific">hydrothermal vent metagenome</name>
    <dbReference type="NCBI Taxonomy" id="652676"/>
    <lineage>
        <taxon>unclassified sequences</taxon>
        <taxon>metagenomes</taxon>
        <taxon>ecological metagenomes</taxon>
    </lineage>
</organism>
<evidence type="ECO:0000256" key="4">
    <source>
        <dbReference type="ARBA" id="ARBA00022679"/>
    </source>
</evidence>
<dbReference type="InterPro" id="IPR011712">
    <property type="entry name" value="Sig_transdc_His_kin_sub3_dim/P"/>
</dbReference>
<dbReference type="SUPFAM" id="SSF55874">
    <property type="entry name" value="ATPase domain of HSP90 chaperone/DNA topoisomerase II/histidine kinase"/>
    <property type="match status" value="1"/>
</dbReference>
<gene>
    <name evidence="9" type="ORF">MNBD_GAMMA05-1974</name>
</gene>
<dbReference type="GO" id="GO:0046983">
    <property type="term" value="F:protein dimerization activity"/>
    <property type="evidence" value="ECO:0007669"/>
    <property type="project" value="InterPro"/>
</dbReference>
<evidence type="ECO:0000256" key="3">
    <source>
        <dbReference type="ARBA" id="ARBA00022553"/>
    </source>
</evidence>
<keyword evidence="6" id="KW-0472">Membrane</keyword>
<feature type="transmembrane region" description="Helical" evidence="6">
    <location>
        <begin position="12"/>
        <end position="32"/>
    </location>
</feature>
<dbReference type="AlphaFoldDB" id="A0A3B0W7J8"/>
<dbReference type="EC" id="2.7.13.3" evidence="2"/>